<dbReference type="PANTHER" id="PTHR35862">
    <property type="entry name" value="FELS-2 PROPHAGE PROTEIN"/>
    <property type="match status" value="1"/>
</dbReference>
<protein>
    <submittedName>
        <fullName evidence="1">Phage tail protein</fullName>
    </submittedName>
</protein>
<dbReference type="RefSeq" id="WP_077477118.1">
    <property type="nucleotide sequence ID" value="NZ_MLAH01000090.1"/>
</dbReference>
<dbReference type="PANTHER" id="PTHR35862:SF3">
    <property type="entry name" value="FELS-2 PROPHAGE PROTEIN"/>
    <property type="match status" value="1"/>
</dbReference>
<dbReference type="InterPro" id="IPR052726">
    <property type="entry name" value="Phage_Baseplate_Hub"/>
</dbReference>
<evidence type="ECO:0000313" key="1">
    <source>
        <dbReference type="EMBL" id="OOF82498.1"/>
    </source>
</evidence>
<accession>A0A1V3KYX0</accession>
<dbReference type="SUPFAM" id="SSF69279">
    <property type="entry name" value="Phage tail proteins"/>
    <property type="match status" value="1"/>
</dbReference>
<comment type="caution">
    <text evidence="1">The sequence shown here is derived from an EMBL/GenBank/DDBJ whole genome shotgun (WGS) entry which is preliminary data.</text>
</comment>
<evidence type="ECO:0000313" key="2">
    <source>
        <dbReference type="Proteomes" id="UP000189549"/>
    </source>
</evidence>
<organism evidence="1 2">
    <name type="scientific">Rodentibacter ratti</name>
    <dbReference type="NCBI Taxonomy" id="1906745"/>
    <lineage>
        <taxon>Bacteria</taxon>
        <taxon>Pseudomonadati</taxon>
        <taxon>Pseudomonadota</taxon>
        <taxon>Gammaproteobacteria</taxon>
        <taxon>Pasteurellales</taxon>
        <taxon>Pasteurellaceae</taxon>
        <taxon>Rodentibacter</taxon>
    </lineage>
</organism>
<dbReference type="Proteomes" id="UP000189549">
    <property type="component" value="Unassembled WGS sequence"/>
</dbReference>
<dbReference type="AlphaFoldDB" id="A0A1V3KYX0"/>
<dbReference type="Pfam" id="PF05954">
    <property type="entry name" value="Phage_GPD"/>
    <property type="match status" value="1"/>
</dbReference>
<proteinExistence type="predicted"/>
<gene>
    <name evidence="1" type="ORF">BKG93_11195</name>
</gene>
<reference evidence="1 2" key="1">
    <citation type="submission" date="2016-10" db="EMBL/GenBank/DDBJ databases">
        <title>Rodentibacter gen. nov. and new species.</title>
        <authorList>
            <person name="Christensen H."/>
        </authorList>
    </citation>
    <scope>NUCLEOTIDE SEQUENCE [LARGE SCALE GENOMIC DNA]</scope>
    <source>
        <strain evidence="1 2">Ppn157</strain>
    </source>
</reference>
<dbReference type="EMBL" id="MLAH01000090">
    <property type="protein sequence ID" value="OOF82498.1"/>
    <property type="molecule type" value="Genomic_DNA"/>
</dbReference>
<name>A0A1V3KYX0_9PAST</name>
<sequence>MFEFATNHRTPQFSVVVITQDKQKNYITQTVADRLMSMQIEDNRGFEADMLDLQLSDHDGKLALPPRNATIQVAIGWQGEPLIDKGKYLVDEVQFSGSPDTLTIRARAADLKGSLSEQKERSFHNIKLGALIEQIAKENKLESQCAKEYAEQTISHIDQTNESDINLLTRLAEDYGAMATVKNGVLLFMPLGAAKTATGKAIPAVQITKSEGDSYHFSIAESDNYKAVRAYWHNQDTGKRGEITIDANTNIVKKQRMTKGRTLKNGTVKGRRLSKRKYNTVEQQEPVTSNSDQIKTLRHTYATEASAINAAKSAFDKLKRGVASFSITLAYGIPDLMPETPVQLSGFKQEIDGSDWLITKVSHSISKDGYTSQVECELKVEAEEVEVRKNEK</sequence>